<gene>
    <name evidence="2" type="ordered locus">cce_1931</name>
</gene>
<dbReference type="HOGENOM" id="CLU_789213_0_0_3"/>
<accession>B1X0J2</accession>
<dbReference type="RefSeq" id="WP_009545736.1">
    <property type="nucleotide sequence ID" value="NC_010546.1"/>
</dbReference>
<dbReference type="KEGG" id="cyt:cce_1931"/>
<organism evidence="2 3">
    <name type="scientific">Crocosphaera subtropica (strain ATCC 51142 / BH68)</name>
    <name type="common">Cyanothece sp. (strain ATCC 51142)</name>
    <dbReference type="NCBI Taxonomy" id="43989"/>
    <lineage>
        <taxon>Bacteria</taxon>
        <taxon>Bacillati</taxon>
        <taxon>Cyanobacteriota</taxon>
        <taxon>Cyanophyceae</taxon>
        <taxon>Oscillatoriophycideae</taxon>
        <taxon>Chroococcales</taxon>
        <taxon>Aphanothecaceae</taxon>
        <taxon>Crocosphaera</taxon>
        <taxon>Crocosphaera subtropica</taxon>
    </lineage>
</organism>
<dbReference type="AlphaFoldDB" id="B1X0J2"/>
<reference evidence="2 3" key="1">
    <citation type="journal article" date="2008" name="Proc. Natl. Acad. Sci. U.S.A.">
        <title>The genome of Cyanothece 51142, a unicellular diazotrophic cyanobacterium important in the marine nitrogen cycle.</title>
        <authorList>
            <person name="Welsh E.A."/>
            <person name="Liberton M."/>
            <person name="Stoeckel J."/>
            <person name="Loh T."/>
            <person name="Elvitigala T."/>
            <person name="Wang C."/>
            <person name="Wollam A."/>
            <person name="Fulton R.S."/>
            <person name="Clifton S.W."/>
            <person name="Jacobs J.M."/>
            <person name="Aurora R."/>
            <person name="Ghosh B.K."/>
            <person name="Sherman L.A."/>
            <person name="Smith R.D."/>
            <person name="Wilson R.K."/>
            <person name="Pakrasi H.B."/>
        </authorList>
    </citation>
    <scope>NUCLEOTIDE SEQUENCE [LARGE SCALE GENOMIC DNA]</scope>
    <source>
        <strain evidence="3">ATCC 51142 / BH68</strain>
    </source>
</reference>
<evidence type="ECO:0000313" key="3">
    <source>
        <dbReference type="Proteomes" id="UP000001203"/>
    </source>
</evidence>
<sequence>MINKQLGIIGAISVGFITGTTLPAYTANLNYFYDPSNSVANNALNLTDNILNVINYYEGLQGDFSSEAEMIVRDTFVNLSNYMGTDGLDNAIAAGFRPFTPIFKGHGVHYVKPLNILDPAKATEPIGLNFDEHGNLVAAFYFQEQHVINGPGTGFYSTLEDIEPNELITHYQNFKEDYNTSAPDIFDDFGNLAAWHTHNDVKIDNIGSLDSEEVVFGQDLSDQEWVHALLTGLGDDDIDLAIYEQEQSDPSDPSQYPFYNTLMTPGFHMIHIWLGAENQDGLFAGTHDDVAPNAVDEHGGHGGHGGHGNGGIPSEPQDPVSVPEPSVLGMLATSGLLGLVSALKRRFNKAK</sequence>
<dbReference type="NCBIfam" id="TIGR02595">
    <property type="entry name" value="PEP_CTERM"/>
    <property type="match status" value="1"/>
</dbReference>
<name>B1X0J2_CROS5</name>
<protein>
    <recommendedName>
        <fullName evidence="4">PEP-CTERM protein-sorting domain-containing protein</fullName>
    </recommendedName>
</protein>
<dbReference type="InterPro" id="IPR013424">
    <property type="entry name" value="Ice-binding_C"/>
</dbReference>
<dbReference type="eggNOG" id="ENOG502ZXDQ">
    <property type="taxonomic scope" value="Bacteria"/>
</dbReference>
<evidence type="ECO:0000313" key="2">
    <source>
        <dbReference type="EMBL" id="ACB51281.1"/>
    </source>
</evidence>
<evidence type="ECO:0008006" key="4">
    <source>
        <dbReference type="Google" id="ProtNLM"/>
    </source>
</evidence>
<dbReference type="EMBL" id="CP000806">
    <property type="protein sequence ID" value="ACB51281.1"/>
    <property type="molecule type" value="Genomic_DNA"/>
</dbReference>
<feature type="region of interest" description="Disordered" evidence="1">
    <location>
        <begin position="293"/>
        <end position="326"/>
    </location>
</feature>
<keyword evidence="3" id="KW-1185">Reference proteome</keyword>
<dbReference type="Proteomes" id="UP000001203">
    <property type="component" value="Chromosome circular"/>
</dbReference>
<evidence type="ECO:0000256" key="1">
    <source>
        <dbReference type="SAM" id="MobiDB-lite"/>
    </source>
</evidence>
<dbReference type="OrthoDB" id="582915at2"/>
<feature type="compositionally biased region" description="Gly residues" evidence="1">
    <location>
        <begin position="302"/>
        <end position="311"/>
    </location>
</feature>
<proteinExistence type="predicted"/>